<organism evidence="1">
    <name type="scientific">Lentimicrobium saccharophilum</name>
    <dbReference type="NCBI Taxonomy" id="1678841"/>
    <lineage>
        <taxon>Bacteria</taxon>
        <taxon>Pseudomonadati</taxon>
        <taxon>Bacteroidota</taxon>
        <taxon>Bacteroidia</taxon>
        <taxon>Bacteroidales</taxon>
        <taxon>Lentimicrobiaceae</taxon>
        <taxon>Lentimicrobium</taxon>
    </lineage>
</organism>
<reference evidence="1" key="1">
    <citation type="journal article" date="2015" name="Genome Announc.">
        <title>Draft Genome Sequence of Bacteroidales Strain TBC1, a Novel Isolate from a Methanogenic Wastewater Treatment System.</title>
        <authorList>
            <person name="Tourlousse D.M."/>
            <person name="Matsuura N."/>
            <person name="Sun L."/>
            <person name="Toyonaga M."/>
            <person name="Kuroda K."/>
            <person name="Ohashi A."/>
            <person name="Cruz R."/>
            <person name="Yamaguchi T."/>
            <person name="Sekiguchi Y."/>
        </authorList>
    </citation>
    <scope>NUCLEOTIDE SEQUENCE [LARGE SCALE GENOMIC DNA]</scope>
    <source>
        <strain evidence="1">TBC1</strain>
    </source>
</reference>
<dbReference type="AlphaFoldDB" id="A0A0S7C683"/>
<protein>
    <submittedName>
        <fullName evidence="1">Uncharacterized protein</fullName>
    </submittedName>
</protein>
<dbReference type="OrthoDB" id="1495259at2"/>
<dbReference type="EMBL" id="DF968183">
    <property type="protein sequence ID" value="GAP44832.1"/>
    <property type="molecule type" value="Genomic_DNA"/>
</dbReference>
<gene>
    <name evidence="1" type="ORF">TBC1_12643</name>
</gene>
<dbReference type="RefSeq" id="WP_062044713.1">
    <property type="nucleotide sequence ID" value="NZ_DF968183.1"/>
</dbReference>
<name>A0A0S7C683_9BACT</name>
<dbReference type="Proteomes" id="UP000053091">
    <property type="component" value="Unassembled WGS sequence"/>
</dbReference>
<evidence type="ECO:0000313" key="1">
    <source>
        <dbReference type="EMBL" id="GAP44832.1"/>
    </source>
</evidence>
<evidence type="ECO:0000313" key="2">
    <source>
        <dbReference type="Proteomes" id="UP000053091"/>
    </source>
</evidence>
<sequence length="161" mass="17696">MNTSNTSDHFLLSVDAGIRTGLALFNNHGQLVWYRSHNMSSISGLRKAVYPLLKSIDGLEYLIIEGGGPVAETWIHTAGKLGITAIKTDAGEWRRDMLYDRQQRSGTKAKQTAIKMALQFIRSSDAPGVNIPTHDAAEAILTGIWGCYKAGWIARLPDLNK</sequence>
<proteinExistence type="predicted"/>
<accession>A0A0S7C683</accession>
<keyword evidence="2" id="KW-1185">Reference proteome</keyword>